<dbReference type="InterPro" id="IPR041726">
    <property type="entry name" value="ACAD10_11_N"/>
</dbReference>
<reference evidence="2 3" key="1">
    <citation type="submission" date="2019-08" db="EMBL/GenBank/DDBJ databases">
        <title>Marinobacter ZYF650 sp. nov., a marine bacterium isolated from seawater of the Mariana trench.</title>
        <authorList>
            <person name="Ahmad W."/>
        </authorList>
    </citation>
    <scope>NUCLEOTIDE SEQUENCE [LARGE SCALE GENOMIC DNA]</scope>
    <source>
        <strain evidence="2 3">ZYF650</strain>
    </source>
</reference>
<dbReference type="CDD" id="cd05154">
    <property type="entry name" value="ACAD10_11_N-like"/>
    <property type="match status" value="1"/>
</dbReference>
<accession>A0A5B0VCY6</accession>
<proteinExistence type="predicted"/>
<dbReference type="EMBL" id="VTUU01000007">
    <property type="protein sequence ID" value="KAA1172452.1"/>
    <property type="molecule type" value="Genomic_DNA"/>
</dbReference>
<sequence length="324" mass="35277">MNRQSLAGTVDDLRQLSGGANQETWAFRLQTPAGDQSLILRRSRSEVRQSDDPGANILSPMALEATLLEHAAAAGVPVPKVLAILQPDDGMGDGFIMNLIPGETLGGRIVRNPEFTAARKVLAYQCGKTLAAIHSMDVASLPSLPEIDAPNTLDTYLLRHRSSGFDRPVFELAFQWLRGNMPVTTAEPTLVHGDFRNGNLIVGETGLRAVLDWELAHLGDPMEDLGWLCVNSWRFGKTDLPVGGFGHREDLFSGYEAGGGHVDPDRVRFWEVMGCLKWGVMCQGMARSPGDGSPRTIERAAIGRRTSETEIDLLNLLAPLEGVR</sequence>
<dbReference type="Gene3D" id="3.30.200.20">
    <property type="entry name" value="Phosphorylase Kinase, domain 1"/>
    <property type="match status" value="1"/>
</dbReference>
<organism evidence="2 3">
    <name type="scientific">Marinobacter salinexigens</name>
    <dbReference type="NCBI Taxonomy" id="2919747"/>
    <lineage>
        <taxon>Bacteria</taxon>
        <taxon>Pseudomonadati</taxon>
        <taxon>Pseudomonadota</taxon>
        <taxon>Gammaproteobacteria</taxon>
        <taxon>Pseudomonadales</taxon>
        <taxon>Marinobacteraceae</taxon>
        <taxon>Marinobacter</taxon>
    </lineage>
</organism>
<dbReference type="Gene3D" id="3.90.1200.10">
    <property type="match status" value="1"/>
</dbReference>
<dbReference type="AlphaFoldDB" id="A0A5B0VCY6"/>
<dbReference type="GO" id="GO:0016740">
    <property type="term" value="F:transferase activity"/>
    <property type="evidence" value="ECO:0007669"/>
    <property type="project" value="UniProtKB-KW"/>
</dbReference>
<protein>
    <submittedName>
        <fullName evidence="2">Phosphotransferase family protein</fullName>
    </submittedName>
</protein>
<name>A0A5B0VCY6_9GAMM</name>
<dbReference type="InterPro" id="IPR002575">
    <property type="entry name" value="Aminoglycoside_PTrfase"/>
</dbReference>
<dbReference type="InterPro" id="IPR011009">
    <property type="entry name" value="Kinase-like_dom_sf"/>
</dbReference>
<keyword evidence="3" id="KW-1185">Reference proteome</keyword>
<keyword evidence="2" id="KW-0808">Transferase</keyword>
<feature type="domain" description="Aminoglycoside phosphotransferase" evidence="1">
    <location>
        <begin position="13"/>
        <end position="256"/>
    </location>
</feature>
<evidence type="ECO:0000259" key="1">
    <source>
        <dbReference type="Pfam" id="PF01636"/>
    </source>
</evidence>
<dbReference type="SUPFAM" id="SSF56112">
    <property type="entry name" value="Protein kinase-like (PK-like)"/>
    <property type="match status" value="1"/>
</dbReference>
<dbReference type="Proteomes" id="UP000323161">
    <property type="component" value="Unassembled WGS sequence"/>
</dbReference>
<dbReference type="PANTHER" id="PTHR21310">
    <property type="entry name" value="AMINOGLYCOSIDE PHOSPHOTRANSFERASE-RELATED-RELATED"/>
    <property type="match status" value="1"/>
</dbReference>
<dbReference type="InterPro" id="IPR051678">
    <property type="entry name" value="AGP_Transferase"/>
</dbReference>
<evidence type="ECO:0000313" key="2">
    <source>
        <dbReference type="EMBL" id="KAA1172452.1"/>
    </source>
</evidence>
<comment type="caution">
    <text evidence="2">The sequence shown here is derived from an EMBL/GenBank/DDBJ whole genome shotgun (WGS) entry which is preliminary data.</text>
</comment>
<dbReference type="Pfam" id="PF01636">
    <property type="entry name" value="APH"/>
    <property type="match status" value="1"/>
</dbReference>
<dbReference type="PANTHER" id="PTHR21310:SF57">
    <property type="entry name" value="BLR2944 PROTEIN"/>
    <property type="match status" value="1"/>
</dbReference>
<evidence type="ECO:0000313" key="3">
    <source>
        <dbReference type="Proteomes" id="UP000323161"/>
    </source>
</evidence>
<gene>
    <name evidence="2" type="ORF">FWJ25_14225</name>
</gene>